<dbReference type="InterPro" id="IPR029058">
    <property type="entry name" value="AB_hydrolase_fold"/>
</dbReference>
<sequence length="235" mass="26855">MSWWDCLAGCWPRSCRWSHERVSAPLVFDSCIVRRICSSSGLNYKLIISLPHSYNHPEASRESYPVVYALDAEPYLFPLLAVVARTEHFFKRSTWFPDLIIVGITADLEKDCQNSSGINVKKLWDELRPTRARDYLPTSAESPWGAPGASSLKDVSGHASTFCDFLSSMVVPYVDHHFRTTKQGRALTLRVVPEQPNTSPFRPQNEPTWSVYHFLDDPQGGQTNLYVWATLERRY</sequence>
<keyword evidence="2" id="KW-1185">Reference proteome</keyword>
<comment type="caution">
    <text evidence="1">The sequence shown here is derived from an EMBL/GenBank/DDBJ whole genome shotgun (WGS) entry which is preliminary data.</text>
</comment>
<gene>
    <name evidence="1" type="ORF">CCMP2556_LOCUS51672</name>
</gene>
<evidence type="ECO:0000313" key="2">
    <source>
        <dbReference type="Proteomes" id="UP001642484"/>
    </source>
</evidence>
<proteinExistence type="predicted"/>
<reference evidence="1 2" key="1">
    <citation type="submission" date="2024-02" db="EMBL/GenBank/DDBJ databases">
        <authorList>
            <person name="Chen Y."/>
            <person name="Shah S."/>
            <person name="Dougan E. K."/>
            <person name="Thang M."/>
            <person name="Chan C."/>
        </authorList>
    </citation>
    <scope>NUCLEOTIDE SEQUENCE [LARGE SCALE GENOMIC DNA]</scope>
</reference>
<protein>
    <submittedName>
        <fullName evidence="1">Uncharacterized protein</fullName>
    </submittedName>
</protein>
<dbReference type="SUPFAM" id="SSF53474">
    <property type="entry name" value="alpha/beta-Hydrolases"/>
    <property type="match status" value="1"/>
</dbReference>
<dbReference type="Proteomes" id="UP001642484">
    <property type="component" value="Unassembled WGS sequence"/>
</dbReference>
<name>A0ABP0SG02_9DINO</name>
<dbReference type="Gene3D" id="3.40.50.1820">
    <property type="entry name" value="alpha/beta hydrolase"/>
    <property type="match status" value="1"/>
</dbReference>
<dbReference type="EMBL" id="CAXAMN010027539">
    <property type="protein sequence ID" value="CAK9111311.1"/>
    <property type="molecule type" value="Genomic_DNA"/>
</dbReference>
<accession>A0ABP0SG02</accession>
<evidence type="ECO:0000313" key="1">
    <source>
        <dbReference type="EMBL" id="CAK9111311.1"/>
    </source>
</evidence>
<organism evidence="1 2">
    <name type="scientific">Durusdinium trenchii</name>
    <dbReference type="NCBI Taxonomy" id="1381693"/>
    <lineage>
        <taxon>Eukaryota</taxon>
        <taxon>Sar</taxon>
        <taxon>Alveolata</taxon>
        <taxon>Dinophyceae</taxon>
        <taxon>Suessiales</taxon>
        <taxon>Symbiodiniaceae</taxon>
        <taxon>Durusdinium</taxon>
    </lineage>
</organism>